<evidence type="ECO:0000256" key="3">
    <source>
        <dbReference type="ARBA" id="ARBA00022771"/>
    </source>
</evidence>
<name>A0A1X7V1M4_AMPQE</name>
<dbReference type="InParanoid" id="A0A1X7V1M4"/>
<dbReference type="PANTHER" id="PTHR46481">
    <property type="entry name" value="ZINC FINGER BED DOMAIN-CONTAINING PROTEIN 4"/>
    <property type="match status" value="1"/>
</dbReference>
<evidence type="ECO:0000256" key="1">
    <source>
        <dbReference type="ARBA" id="ARBA00004123"/>
    </source>
</evidence>
<reference evidence="7" key="1">
    <citation type="submission" date="2017-05" db="UniProtKB">
        <authorList>
            <consortium name="EnsemblMetazoa"/>
        </authorList>
    </citation>
    <scope>IDENTIFICATION</scope>
</reference>
<sequence>MKKKRRKKDESSTVKQPTLQQAVERSQLYPKDSINKKLDEVLVKMISTDLQPISEIEDTGFKDFVAQLNNKYELPSRRSVMSRLHDVYEEEKTRLHQELETVLDIVFTTDIWTSNQSRSYCCVSIHYITKQWELKSAVIETFEFLTDNTADNVASELLQPAI</sequence>
<organism evidence="7">
    <name type="scientific">Amphimedon queenslandica</name>
    <name type="common">Sponge</name>
    <dbReference type="NCBI Taxonomy" id="400682"/>
    <lineage>
        <taxon>Eukaryota</taxon>
        <taxon>Metazoa</taxon>
        <taxon>Porifera</taxon>
        <taxon>Demospongiae</taxon>
        <taxon>Heteroscleromorpha</taxon>
        <taxon>Haplosclerida</taxon>
        <taxon>Niphatidae</taxon>
        <taxon>Amphimedon</taxon>
    </lineage>
</organism>
<evidence type="ECO:0000256" key="5">
    <source>
        <dbReference type="ARBA" id="ARBA00023242"/>
    </source>
</evidence>
<dbReference type="SUPFAM" id="SSF53098">
    <property type="entry name" value="Ribonuclease H-like"/>
    <property type="match status" value="1"/>
</dbReference>
<dbReference type="STRING" id="400682.A0A1X7V1M4"/>
<comment type="subcellular location">
    <subcellularLocation>
        <location evidence="1">Nucleus</location>
    </subcellularLocation>
</comment>
<keyword evidence="5" id="KW-0539">Nucleus</keyword>
<dbReference type="Gene3D" id="1.10.10.1070">
    <property type="entry name" value="Zinc finger, BED domain-containing"/>
    <property type="match status" value="1"/>
</dbReference>
<accession>A0A1X7V1M4</accession>
<dbReference type="InterPro" id="IPR052035">
    <property type="entry name" value="ZnF_BED_domain_contain"/>
</dbReference>
<protein>
    <submittedName>
        <fullName evidence="7">Uncharacterized protein</fullName>
    </submittedName>
</protein>
<keyword evidence="3" id="KW-0863">Zinc-finger</keyword>
<evidence type="ECO:0000256" key="6">
    <source>
        <dbReference type="SAM" id="MobiDB-lite"/>
    </source>
</evidence>
<evidence type="ECO:0000313" key="7">
    <source>
        <dbReference type="EnsemblMetazoa" id="Aqu2.1.33856_001"/>
    </source>
</evidence>
<dbReference type="SUPFAM" id="SSF140996">
    <property type="entry name" value="Hermes dimerisation domain"/>
    <property type="match status" value="1"/>
</dbReference>
<evidence type="ECO:0000256" key="2">
    <source>
        <dbReference type="ARBA" id="ARBA00022723"/>
    </source>
</evidence>
<evidence type="ECO:0000256" key="4">
    <source>
        <dbReference type="ARBA" id="ARBA00022833"/>
    </source>
</evidence>
<dbReference type="EnsemblMetazoa" id="Aqu2.1.33856_001">
    <property type="protein sequence ID" value="Aqu2.1.33856_001"/>
    <property type="gene ID" value="Aqu2.1.33856"/>
</dbReference>
<keyword evidence="2" id="KW-0479">Metal-binding</keyword>
<feature type="region of interest" description="Disordered" evidence="6">
    <location>
        <begin position="1"/>
        <end position="22"/>
    </location>
</feature>
<feature type="compositionally biased region" description="Polar residues" evidence="6">
    <location>
        <begin position="13"/>
        <end position="22"/>
    </location>
</feature>
<keyword evidence="4" id="KW-0862">Zinc</keyword>
<dbReference type="PANTHER" id="PTHR46481:SF10">
    <property type="entry name" value="ZINC FINGER BED DOMAIN-CONTAINING PROTEIN 39"/>
    <property type="match status" value="1"/>
</dbReference>
<dbReference type="GO" id="GO:0005634">
    <property type="term" value="C:nucleus"/>
    <property type="evidence" value="ECO:0007669"/>
    <property type="project" value="UniProtKB-SubCell"/>
</dbReference>
<dbReference type="GO" id="GO:0008270">
    <property type="term" value="F:zinc ion binding"/>
    <property type="evidence" value="ECO:0007669"/>
    <property type="project" value="UniProtKB-KW"/>
</dbReference>
<dbReference type="AlphaFoldDB" id="A0A1X7V1M4"/>
<dbReference type="InterPro" id="IPR012337">
    <property type="entry name" value="RNaseH-like_sf"/>
</dbReference>
<proteinExistence type="predicted"/>